<dbReference type="Proteomes" id="UP001285263">
    <property type="component" value="Unassembled WGS sequence"/>
</dbReference>
<sequence>MSPLDPAKLREAVAYETYLLLNVYRLLQEPLQGQYERVWIYPRGSDSPVPLPGRPDHHVIDGVSHWSGGFRVAGGPLIVVTAFKVLDMIVEWIIGPPKSNQWQFNDKAKTFEASVTLPALLKQNPWLTQRFSRLYRELYPLRNTLIHTDRFRAGPGGVAVAPSLGRGAYGDSQVPIQPAQIAAIASVATILARCLDGSWAFNAYLVAQLKWRLDQLASFHREETFGAKQPQLSLVRILRDDQPSVDFDVAQILNDVNQRWLVPTPPGPAVDMRRFGTVFDIEIGITNEGPENTLNVYRIPMTEISRFPIGITKNELQPFLSETAVEVRTFTGSA</sequence>
<evidence type="ECO:0000313" key="2">
    <source>
        <dbReference type="Proteomes" id="UP001285263"/>
    </source>
</evidence>
<gene>
    <name evidence="1" type="ORF">SNE35_29710</name>
</gene>
<protein>
    <submittedName>
        <fullName evidence="1">Uncharacterized protein</fullName>
    </submittedName>
</protein>
<proteinExistence type="predicted"/>
<comment type="caution">
    <text evidence="1">The sequence shown here is derived from an EMBL/GenBank/DDBJ whole genome shotgun (WGS) entry which is preliminary data.</text>
</comment>
<organism evidence="1 2">
    <name type="scientific">Roseateles agri</name>
    <dbReference type="NCBI Taxonomy" id="3098619"/>
    <lineage>
        <taxon>Bacteria</taxon>
        <taxon>Pseudomonadati</taxon>
        <taxon>Pseudomonadota</taxon>
        <taxon>Betaproteobacteria</taxon>
        <taxon>Burkholderiales</taxon>
        <taxon>Sphaerotilaceae</taxon>
        <taxon>Roseateles</taxon>
    </lineage>
</organism>
<accession>A0ABU5DQW3</accession>
<reference evidence="1 2" key="1">
    <citation type="submission" date="2023-11" db="EMBL/GenBank/DDBJ databases">
        <title>Paucibacter sp. nov., isolated from fresh soil in Korea.</title>
        <authorList>
            <person name="Le N.T.T."/>
        </authorList>
    </citation>
    <scope>NUCLEOTIDE SEQUENCE [LARGE SCALE GENOMIC DNA]</scope>
    <source>
        <strain evidence="1 2">R3-3</strain>
    </source>
</reference>
<name>A0ABU5DQW3_9BURK</name>
<dbReference type="EMBL" id="JAXCLA010000011">
    <property type="protein sequence ID" value="MDY0748712.1"/>
    <property type="molecule type" value="Genomic_DNA"/>
</dbReference>
<dbReference type="RefSeq" id="WP_320426679.1">
    <property type="nucleotide sequence ID" value="NZ_JAXCLA010000011.1"/>
</dbReference>
<keyword evidence="2" id="KW-1185">Reference proteome</keyword>
<evidence type="ECO:0000313" key="1">
    <source>
        <dbReference type="EMBL" id="MDY0748712.1"/>
    </source>
</evidence>